<evidence type="ECO:0000256" key="1">
    <source>
        <dbReference type="SAM" id="MobiDB-lite"/>
    </source>
</evidence>
<feature type="non-terminal residue" evidence="2">
    <location>
        <position position="100"/>
    </location>
</feature>
<comment type="caution">
    <text evidence="2">The sequence shown here is derived from an EMBL/GenBank/DDBJ whole genome shotgun (WGS) entry which is preliminary data.</text>
</comment>
<protein>
    <submittedName>
        <fullName evidence="2">DUF3408 domain-containing protein</fullName>
    </submittedName>
</protein>
<dbReference type="Pfam" id="PF11888">
    <property type="entry name" value="DUF3408"/>
    <property type="match status" value="1"/>
</dbReference>
<dbReference type="InterPro" id="IPR021823">
    <property type="entry name" value="DUF3408"/>
</dbReference>
<feature type="region of interest" description="Disordered" evidence="1">
    <location>
        <begin position="1"/>
        <end position="21"/>
    </location>
</feature>
<evidence type="ECO:0000313" key="3">
    <source>
        <dbReference type="Proteomes" id="UP001193734"/>
    </source>
</evidence>
<organism evidence="2 3">
    <name type="scientific">Xylanibacter rodentium</name>
    <dbReference type="NCBI Taxonomy" id="2736289"/>
    <lineage>
        <taxon>Bacteria</taxon>
        <taxon>Pseudomonadati</taxon>
        <taxon>Bacteroidota</taxon>
        <taxon>Bacteroidia</taxon>
        <taxon>Bacteroidales</taxon>
        <taxon>Prevotellaceae</taxon>
        <taxon>Xylanibacter</taxon>
    </lineage>
</organism>
<name>A0ABX2AZ65_9BACT</name>
<gene>
    <name evidence="2" type="ORF">HPS55_14045</name>
</gene>
<dbReference type="EMBL" id="JABKKE010000054">
    <property type="protein sequence ID" value="NPE15426.1"/>
    <property type="molecule type" value="Genomic_DNA"/>
</dbReference>
<reference evidence="2 3" key="1">
    <citation type="submission" date="2020-05" db="EMBL/GenBank/DDBJ databases">
        <title>Distinct polysaccharide utilization as determinants for interspecies competition between intestinal Prevotella spp.</title>
        <authorList>
            <person name="Galvez E.J.C."/>
            <person name="Iljazovic A."/>
            <person name="Strowig T."/>
        </authorList>
    </citation>
    <scope>NUCLEOTIDE SEQUENCE [LARGE SCALE GENOMIC DNA]</scope>
    <source>
        <strain evidence="2 3">PROD</strain>
    </source>
</reference>
<sequence length="100" mass="11622">MNQEKNQKNRNPHHDGGSMLAQVQASVEILSPVPVGCKCGEKDYERLFIREPEVKAREGKMAYVRPEYHDRIMRITRVIGHDRLSLSAYIDHVLTHHFNQ</sequence>
<dbReference type="RefSeq" id="WP_172325103.1">
    <property type="nucleotide sequence ID" value="NZ_JABKKE010000054.1"/>
</dbReference>
<accession>A0ABX2AZ65</accession>
<dbReference type="GeneID" id="82158887"/>
<proteinExistence type="predicted"/>
<dbReference type="Proteomes" id="UP001193734">
    <property type="component" value="Unassembled WGS sequence"/>
</dbReference>
<keyword evidence="3" id="KW-1185">Reference proteome</keyword>
<evidence type="ECO:0000313" key="2">
    <source>
        <dbReference type="EMBL" id="NPE15426.1"/>
    </source>
</evidence>